<keyword evidence="2" id="KW-0238">DNA-binding</keyword>
<dbReference type="InterPro" id="IPR039420">
    <property type="entry name" value="WalR-like"/>
</dbReference>
<feature type="domain" description="Response regulatory" evidence="5">
    <location>
        <begin position="14"/>
        <end position="129"/>
    </location>
</feature>
<name>A0A927EVK6_9ACTN</name>
<dbReference type="Pfam" id="PF00072">
    <property type="entry name" value="Response_reg"/>
    <property type="match status" value="1"/>
</dbReference>
<dbReference type="InterPro" id="IPR001789">
    <property type="entry name" value="Sig_transdc_resp-reg_receiver"/>
</dbReference>
<dbReference type="GO" id="GO:0000160">
    <property type="term" value="P:phosphorelay signal transduction system"/>
    <property type="evidence" value="ECO:0007669"/>
    <property type="project" value="InterPro"/>
</dbReference>
<dbReference type="CDD" id="cd17535">
    <property type="entry name" value="REC_NarL-like"/>
    <property type="match status" value="1"/>
</dbReference>
<proteinExistence type="predicted"/>
<gene>
    <name evidence="6" type="ORF">IF129_01690</name>
</gene>
<evidence type="ECO:0000259" key="5">
    <source>
        <dbReference type="PROSITE" id="PS50110"/>
    </source>
</evidence>
<dbReference type="RefSeq" id="WP_191207578.1">
    <property type="nucleotide sequence ID" value="NZ_BAABKL010000039.1"/>
</dbReference>
<keyword evidence="1 3" id="KW-0597">Phosphoprotein</keyword>
<comment type="caution">
    <text evidence="6">The sequence shown here is derived from an EMBL/GenBank/DDBJ whole genome shotgun (WGS) entry which is preliminary data.</text>
</comment>
<dbReference type="GO" id="GO:0006355">
    <property type="term" value="P:regulation of DNA-templated transcription"/>
    <property type="evidence" value="ECO:0007669"/>
    <property type="project" value="InterPro"/>
</dbReference>
<feature type="domain" description="HTH luxR-type" evidence="4">
    <location>
        <begin position="167"/>
        <end position="232"/>
    </location>
</feature>
<dbReference type="PRINTS" id="PR00038">
    <property type="entry name" value="HTHLUXR"/>
</dbReference>
<dbReference type="SMART" id="SM00421">
    <property type="entry name" value="HTH_LUXR"/>
    <property type="match status" value="1"/>
</dbReference>
<evidence type="ECO:0000259" key="4">
    <source>
        <dbReference type="PROSITE" id="PS50043"/>
    </source>
</evidence>
<dbReference type="GO" id="GO:0003677">
    <property type="term" value="F:DNA binding"/>
    <property type="evidence" value="ECO:0007669"/>
    <property type="project" value="UniProtKB-KW"/>
</dbReference>
<dbReference type="PROSITE" id="PS50110">
    <property type="entry name" value="RESPONSE_REGULATORY"/>
    <property type="match status" value="1"/>
</dbReference>
<dbReference type="InterPro" id="IPR058245">
    <property type="entry name" value="NreC/VraR/RcsB-like_REC"/>
</dbReference>
<dbReference type="InterPro" id="IPR000792">
    <property type="entry name" value="Tscrpt_reg_LuxR_C"/>
</dbReference>
<organism evidence="6 7">
    <name type="scientific">Streptomyces chumphonensis</name>
    <dbReference type="NCBI Taxonomy" id="1214925"/>
    <lineage>
        <taxon>Bacteria</taxon>
        <taxon>Bacillati</taxon>
        <taxon>Actinomycetota</taxon>
        <taxon>Actinomycetes</taxon>
        <taxon>Kitasatosporales</taxon>
        <taxon>Streptomycetaceae</taxon>
        <taxon>Streptomyces</taxon>
    </lineage>
</organism>
<dbReference type="PROSITE" id="PS00622">
    <property type="entry name" value="HTH_LUXR_1"/>
    <property type="match status" value="1"/>
</dbReference>
<dbReference type="Pfam" id="PF00196">
    <property type="entry name" value="GerE"/>
    <property type="match status" value="1"/>
</dbReference>
<evidence type="ECO:0000313" key="6">
    <source>
        <dbReference type="EMBL" id="MBD3930288.1"/>
    </source>
</evidence>
<keyword evidence="7" id="KW-1185">Reference proteome</keyword>
<evidence type="ECO:0000256" key="3">
    <source>
        <dbReference type="PROSITE-ProRule" id="PRU00169"/>
    </source>
</evidence>
<sequence length="236" mass="24809">MTDAPSGTAAAPVRVMVVDDHPMWRDAVARDLAAAGFDVVATAGDGPQAVRRAEAVRPDVLVLDLNLPGLPGVEVCRRLVGEGSAPRVLVLSASGEHADVLEAVKSGATGYLVKSAGPEELIEAVRRTAVGDPVFTPGLAGLVLGEYRRLAGEAGAGNAGATAREANGPETPHLTERETEVLRLVAKGLSYKQIAERLVISHRTVQNHVQNTLGKLQLHNRVELVRYAIETGLDDA</sequence>
<evidence type="ECO:0000256" key="1">
    <source>
        <dbReference type="ARBA" id="ARBA00022553"/>
    </source>
</evidence>
<dbReference type="Proteomes" id="UP000632289">
    <property type="component" value="Unassembled WGS sequence"/>
</dbReference>
<dbReference type="PANTHER" id="PTHR43214">
    <property type="entry name" value="TWO-COMPONENT RESPONSE REGULATOR"/>
    <property type="match status" value="1"/>
</dbReference>
<dbReference type="SUPFAM" id="SSF46894">
    <property type="entry name" value="C-terminal effector domain of the bipartite response regulators"/>
    <property type="match status" value="1"/>
</dbReference>
<feature type="modified residue" description="4-aspartylphosphate" evidence="3">
    <location>
        <position position="64"/>
    </location>
</feature>
<dbReference type="AlphaFoldDB" id="A0A927EVK6"/>
<dbReference type="InterPro" id="IPR016032">
    <property type="entry name" value="Sig_transdc_resp-reg_C-effctor"/>
</dbReference>
<evidence type="ECO:0000313" key="7">
    <source>
        <dbReference type="Proteomes" id="UP000632289"/>
    </source>
</evidence>
<accession>A0A927EVK6</accession>
<dbReference type="SMART" id="SM00448">
    <property type="entry name" value="REC"/>
    <property type="match status" value="1"/>
</dbReference>
<protein>
    <submittedName>
        <fullName evidence="6">Response regulator transcription factor</fullName>
    </submittedName>
</protein>
<dbReference type="Gene3D" id="3.40.50.2300">
    <property type="match status" value="1"/>
</dbReference>
<reference evidence="6" key="1">
    <citation type="submission" date="2020-09" db="EMBL/GenBank/DDBJ databases">
        <title>Secondary metabolite and genome analysis of marine Streptomyces chumphonensis KK1-2T.</title>
        <authorList>
            <person name="Phongsopitanun W."/>
            <person name="Kanchanasin P."/>
            <person name="Pittayakhajonwut P."/>
            <person name="Suwanborirux K."/>
            <person name="Tanasupawat S."/>
        </authorList>
    </citation>
    <scope>NUCLEOTIDE SEQUENCE</scope>
    <source>
        <strain evidence="6">KK1-2</strain>
    </source>
</reference>
<dbReference type="EMBL" id="JACXYU010000001">
    <property type="protein sequence ID" value="MBD3930288.1"/>
    <property type="molecule type" value="Genomic_DNA"/>
</dbReference>
<dbReference type="PROSITE" id="PS50043">
    <property type="entry name" value="HTH_LUXR_2"/>
    <property type="match status" value="1"/>
</dbReference>
<dbReference type="SUPFAM" id="SSF52172">
    <property type="entry name" value="CheY-like"/>
    <property type="match status" value="1"/>
</dbReference>
<dbReference type="InterPro" id="IPR011006">
    <property type="entry name" value="CheY-like_superfamily"/>
</dbReference>
<evidence type="ECO:0000256" key="2">
    <source>
        <dbReference type="ARBA" id="ARBA00023125"/>
    </source>
</evidence>
<dbReference type="CDD" id="cd06170">
    <property type="entry name" value="LuxR_C_like"/>
    <property type="match status" value="1"/>
</dbReference>